<evidence type="ECO:0000256" key="1">
    <source>
        <dbReference type="SAM" id="SignalP"/>
    </source>
</evidence>
<sequence>MTSKTARPSARRRLGIGAVLAAGSLAAAGLAFAPAAAAVVPTSATVTFNCGLYGGGAATLTTVQTGTSATITVTSAIAAPLPLAADSISSTLTMRKGTSSTTVFTGTKNPAIATGAPVIVGPLTGTVAPGDSLDAGGGSLVMVIFGINVTCTPTGNQSPGPFVYE</sequence>
<organism evidence="2">
    <name type="scientific">Streptomyces sp. NBC_00093</name>
    <dbReference type="NCBI Taxonomy" id="2975649"/>
    <lineage>
        <taxon>Bacteria</taxon>
        <taxon>Bacillati</taxon>
        <taxon>Actinomycetota</taxon>
        <taxon>Actinomycetes</taxon>
        <taxon>Kitasatosporales</taxon>
        <taxon>Streptomycetaceae</taxon>
        <taxon>Streptomyces</taxon>
    </lineage>
</organism>
<reference evidence="2" key="1">
    <citation type="submission" date="2022-10" db="EMBL/GenBank/DDBJ databases">
        <title>The complete genomes of actinobacterial strains from the NBC collection.</title>
        <authorList>
            <person name="Joergensen T.S."/>
            <person name="Alvarez Arevalo M."/>
            <person name="Sterndorff E.B."/>
            <person name="Faurdal D."/>
            <person name="Vuksanovic O."/>
            <person name="Mourched A.-S."/>
            <person name="Charusanti P."/>
            <person name="Shaw S."/>
            <person name="Blin K."/>
            <person name="Weber T."/>
        </authorList>
    </citation>
    <scope>NUCLEOTIDE SEQUENCE</scope>
    <source>
        <strain evidence="2">NBC_00093</strain>
    </source>
</reference>
<accession>A0AAU2A9K9</accession>
<evidence type="ECO:0000313" key="2">
    <source>
        <dbReference type="EMBL" id="WTT20080.1"/>
    </source>
</evidence>
<dbReference type="PROSITE" id="PS51318">
    <property type="entry name" value="TAT"/>
    <property type="match status" value="1"/>
</dbReference>
<proteinExistence type="predicted"/>
<dbReference type="InterPro" id="IPR006311">
    <property type="entry name" value="TAT_signal"/>
</dbReference>
<feature type="chain" id="PRO_5043435076" description="Lipoprotein" evidence="1">
    <location>
        <begin position="38"/>
        <end position="165"/>
    </location>
</feature>
<keyword evidence="1" id="KW-0732">Signal</keyword>
<name>A0AAU2A9K9_9ACTN</name>
<gene>
    <name evidence="2" type="ORF">OHA22_33390</name>
</gene>
<dbReference type="EMBL" id="CP108222">
    <property type="protein sequence ID" value="WTT20080.1"/>
    <property type="molecule type" value="Genomic_DNA"/>
</dbReference>
<evidence type="ECO:0008006" key="3">
    <source>
        <dbReference type="Google" id="ProtNLM"/>
    </source>
</evidence>
<protein>
    <recommendedName>
        <fullName evidence="3">Lipoprotein</fullName>
    </recommendedName>
</protein>
<dbReference type="AlphaFoldDB" id="A0AAU2A9K9"/>
<feature type="signal peptide" evidence="1">
    <location>
        <begin position="1"/>
        <end position="37"/>
    </location>
</feature>